<dbReference type="AlphaFoldDB" id="A0A0K9XGC4"/>
<feature type="transmembrane region" description="Helical" evidence="1">
    <location>
        <begin position="70"/>
        <end position="89"/>
    </location>
</feature>
<feature type="transmembrane region" description="Helical" evidence="1">
    <location>
        <begin position="329"/>
        <end position="352"/>
    </location>
</feature>
<comment type="caution">
    <text evidence="3">The sequence shown here is derived from an EMBL/GenBank/DDBJ whole genome shotgun (WGS) entry which is preliminary data.</text>
</comment>
<dbReference type="Pfam" id="PF01757">
    <property type="entry name" value="Acyl_transf_3"/>
    <property type="match status" value="1"/>
</dbReference>
<keyword evidence="1" id="KW-1133">Transmembrane helix</keyword>
<reference evidence="4" key="1">
    <citation type="submission" date="2015-07" db="EMBL/GenBank/DDBJ databases">
        <title>Draft genome sequence of Streptomyces sp. CMAA 1322, a bacterium isolated from Caatinga biome, from dry forest semiarid of Brazil.</title>
        <authorList>
            <person name="Santos S.N."/>
            <person name="Gacesa R."/>
            <person name="Taketani R.G."/>
            <person name="Long P.F."/>
            <person name="Melo I.S."/>
        </authorList>
    </citation>
    <scope>NUCLEOTIDE SEQUENCE [LARGE SCALE GENOMIC DNA]</scope>
    <source>
        <strain evidence="4">CMAA 1322</strain>
    </source>
</reference>
<evidence type="ECO:0000256" key="1">
    <source>
        <dbReference type="SAM" id="Phobius"/>
    </source>
</evidence>
<dbReference type="PATRIC" id="fig|1678637.3.peg.2835"/>
<feature type="transmembrane region" description="Helical" evidence="1">
    <location>
        <begin position="358"/>
        <end position="381"/>
    </location>
</feature>
<name>A0A0K9XGC4_9ACTN</name>
<evidence type="ECO:0000259" key="2">
    <source>
        <dbReference type="Pfam" id="PF01757"/>
    </source>
</evidence>
<gene>
    <name evidence="3" type="ORF">AC230_13160</name>
</gene>
<dbReference type="STRING" id="1678637.AC230_13160"/>
<feature type="transmembrane region" description="Helical" evidence="1">
    <location>
        <begin position="232"/>
        <end position="247"/>
    </location>
</feature>
<dbReference type="PANTHER" id="PTHR36927:SF4">
    <property type="entry name" value="BLR5718 PROTEIN"/>
    <property type="match status" value="1"/>
</dbReference>
<keyword evidence="4" id="KW-1185">Reference proteome</keyword>
<dbReference type="PANTHER" id="PTHR36927">
    <property type="entry name" value="BLR4337 PROTEIN"/>
    <property type="match status" value="1"/>
</dbReference>
<organism evidence="3 4">
    <name type="scientific">Streptomyces caatingaensis</name>
    <dbReference type="NCBI Taxonomy" id="1678637"/>
    <lineage>
        <taxon>Bacteria</taxon>
        <taxon>Bacillati</taxon>
        <taxon>Actinomycetota</taxon>
        <taxon>Actinomycetes</taxon>
        <taxon>Kitasatosporales</taxon>
        <taxon>Streptomycetaceae</taxon>
        <taxon>Streptomyces</taxon>
    </lineage>
</organism>
<dbReference type="Proteomes" id="UP000037288">
    <property type="component" value="Unassembled WGS sequence"/>
</dbReference>
<keyword evidence="1" id="KW-0812">Transmembrane</keyword>
<feature type="transmembrane region" description="Helical" evidence="1">
    <location>
        <begin position="157"/>
        <end position="175"/>
    </location>
</feature>
<feature type="transmembrane region" description="Helical" evidence="1">
    <location>
        <begin position="299"/>
        <end position="317"/>
    </location>
</feature>
<keyword evidence="1" id="KW-0472">Membrane</keyword>
<dbReference type="InterPro" id="IPR050623">
    <property type="entry name" value="Glucan_succinyl_AcylTrfase"/>
</dbReference>
<dbReference type="OrthoDB" id="7375713at2"/>
<sequence length="391" mass="42304">MSQDVVRGAPVGDVAGVGSRGARLRYVDNIRIVLTVMVVLHHAAVTYSHVPVWFYTERARDASGAVLDGLIVLDQAFFMGFFFLIAGYFTPPSYERKGPRAFVRDRWKRLGIPLLAFLLVLRPLVNSGSMGEVRERLAEQGVGMPYWLFYVVTWDPGPMWFVEVLLVFSLVYVVVRGWRSSAVGGGRRGARPLRGRAVVAFGAGLAVVTYGWRVGVPDGTYVPVLGLPSPNFLPQYASFFVVGVLARRRGWASSLSRRAGWTGAVVAGVAAALYAPVALLSPSRALEGRGTWQSLVTAGWESAFAVGVVVGVVVLFRERFDSQGRVGEFLGRHAFAVYLVHPVVLVGMGYALRGVSAVAVVKFGVLGVVGVPVCWGLAWLVRKLPGAGRVL</sequence>
<keyword evidence="3" id="KW-0808">Transferase</keyword>
<evidence type="ECO:0000313" key="3">
    <source>
        <dbReference type="EMBL" id="KNB52136.1"/>
    </source>
</evidence>
<feature type="transmembrane region" description="Helical" evidence="1">
    <location>
        <begin position="259"/>
        <end position="279"/>
    </location>
</feature>
<feature type="transmembrane region" description="Helical" evidence="1">
    <location>
        <begin position="110"/>
        <end position="125"/>
    </location>
</feature>
<dbReference type="InterPro" id="IPR002656">
    <property type="entry name" value="Acyl_transf_3_dom"/>
</dbReference>
<evidence type="ECO:0000313" key="4">
    <source>
        <dbReference type="Proteomes" id="UP000037288"/>
    </source>
</evidence>
<feature type="domain" description="Acyltransferase 3" evidence="2">
    <location>
        <begin position="25"/>
        <end position="379"/>
    </location>
</feature>
<feature type="transmembrane region" description="Helical" evidence="1">
    <location>
        <begin position="195"/>
        <end position="212"/>
    </location>
</feature>
<dbReference type="GO" id="GO:0016747">
    <property type="term" value="F:acyltransferase activity, transferring groups other than amino-acyl groups"/>
    <property type="evidence" value="ECO:0007669"/>
    <property type="project" value="InterPro"/>
</dbReference>
<protein>
    <submittedName>
        <fullName evidence="3">Acyltransferase</fullName>
    </submittedName>
</protein>
<keyword evidence="3" id="KW-0012">Acyltransferase</keyword>
<accession>A0A0K9XGC4</accession>
<proteinExistence type="predicted"/>
<feature type="transmembrane region" description="Helical" evidence="1">
    <location>
        <begin position="30"/>
        <end position="50"/>
    </location>
</feature>
<dbReference type="EMBL" id="LFXA01000008">
    <property type="protein sequence ID" value="KNB52136.1"/>
    <property type="molecule type" value="Genomic_DNA"/>
</dbReference>